<evidence type="ECO:0000313" key="4">
    <source>
        <dbReference type="Proteomes" id="UP001150538"/>
    </source>
</evidence>
<dbReference type="CDD" id="cd01846">
    <property type="entry name" value="fatty_acyltransferase_like"/>
    <property type="match status" value="1"/>
</dbReference>
<dbReference type="InterPro" id="IPR051058">
    <property type="entry name" value="GDSL_Est/Lipase"/>
</dbReference>
<feature type="signal peptide" evidence="2">
    <location>
        <begin position="1"/>
        <end position="18"/>
    </location>
</feature>
<dbReference type="AlphaFoldDB" id="A0A9W8A1J8"/>
<dbReference type="GO" id="GO:0016788">
    <property type="term" value="F:hydrolase activity, acting on ester bonds"/>
    <property type="evidence" value="ECO:0007669"/>
    <property type="project" value="InterPro"/>
</dbReference>
<dbReference type="InterPro" id="IPR001087">
    <property type="entry name" value="GDSL"/>
</dbReference>
<evidence type="ECO:0000313" key="3">
    <source>
        <dbReference type="EMBL" id="KAJ1917637.1"/>
    </source>
</evidence>
<dbReference type="SUPFAM" id="SSF52266">
    <property type="entry name" value="SGNH hydrolase"/>
    <property type="match status" value="1"/>
</dbReference>
<protein>
    <submittedName>
        <fullName evidence="3">Uncharacterized protein</fullName>
    </submittedName>
</protein>
<dbReference type="EMBL" id="JANBPU010000066">
    <property type="protein sequence ID" value="KAJ1917637.1"/>
    <property type="molecule type" value="Genomic_DNA"/>
</dbReference>
<dbReference type="Pfam" id="PF00657">
    <property type="entry name" value="Lipase_GDSL"/>
    <property type="match status" value="1"/>
</dbReference>
<dbReference type="Proteomes" id="UP001150538">
    <property type="component" value="Unassembled WGS sequence"/>
</dbReference>
<feature type="chain" id="PRO_5040830952" evidence="2">
    <location>
        <begin position="19"/>
        <end position="350"/>
    </location>
</feature>
<dbReference type="InterPro" id="IPR036514">
    <property type="entry name" value="SGNH_hydro_sf"/>
</dbReference>
<gene>
    <name evidence="3" type="ORF">H4219_003099</name>
</gene>
<sequence>MLFNKLITIATLTFTALGASVCKKPETKQPSFIVFGDSVSDVGNKLALFNQQAYWNGRFTNGPVWNEYTAALLKLPLVNYAFGGSTSSNSALINGTTTSGALIPSLLDQVDAFLKNNTNAKNPEKDIMTFQTGGNNILWPLSADPTFLIENEDKIIDGIANDMMTGLQKVYDAGYRRFLVWNVPGADKAPEIPDVKEIRDLVYSIITKTNTKIADSLDAFNSKNKPTFSQLYDVHSYLINTADPKVSKALNITDITTACVQSDSGMSKPDLTVCNNGYQHLYYDLVHPSTRIHNILGIVASEMINGSNVTVDVDSMADLATKNNINTVTAEDNIVIESGINNVPGYVKNN</sequence>
<dbReference type="PANTHER" id="PTHR45648">
    <property type="entry name" value="GDSL LIPASE/ACYLHYDROLASE FAMILY PROTEIN (AFU_ORTHOLOGUE AFUA_4G14700)"/>
    <property type="match status" value="1"/>
</dbReference>
<organism evidence="3 4">
    <name type="scientific">Mycoemilia scoparia</name>
    <dbReference type="NCBI Taxonomy" id="417184"/>
    <lineage>
        <taxon>Eukaryota</taxon>
        <taxon>Fungi</taxon>
        <taxon>Fungi incertae sedis</taxon>
        <taxon>Zoopagomycota</taxon>
        <taxon>Kickxellomycotina</taxon>
        <taxon>Kickxellomycetes</taxon>
        <taxon>Kickxellales</taxon>
        <taxon>Kickxellaceae</taxon>
        <taxon>Mycoemilia</taxon>
    </lineage>
</organism>
<dbReference type="PANTHER" id="PTHR45648:SF22">
    <property type="entry name" value="GDSL LIPASE_ACYLHYDROLASE FAMILY PROTEIN (AFU_ORTHOLOGUE AFUA_4G14700)"/>
    <property type="match status" value="1"/>
</dbReference>
<accession>A0A9W8A1J8</accession>
<proteinExistence type="predicted"/>
<keyword evidence="2" id="KW-0732">Signal</keyword>
<keyword evidence="1" id="KW-0378">Hydrolase</keyword>
<dbReference type="OrthoDB" id="1600564at2759"/>
<comment type="caution">
    <text evidence="3">The sequence shown here is derived from an EMBL/GenBank/DDBJ whole genome shotgun (WGS) entry which is preliminary data.</text>
</comment>
<evidence type="ECO:0000256" key="1">
    <source>
        <dbReference type="ARBA" id="ARBA00022801"/>
    </source>
</evidence>
<name>A0A9W8A1J8_9FUNG</name>
<keyword evidence="4" id="KW-1185">Reference proteome</keyword>
<dbReference type="Gene3D" id="3.40.50.1110">
    <property type="entry name" value="SGNH hydrolase"/>
    <property type="match status" value="1"/>
</dbReference>
<evidence type="ECO:0000256" key="2">
    <source>
        <dbReference type="SAM" id="SignalP"/>
    </source>
</evidence>
<reference evidence="3" key="1">
    <citation type="submission" date="2022-07" db="EMBL/GenBank/DDBJ databases">
        <title>Phylogenomic reconstructions and comparative analyses of Kickxellomycotina fungi.</title>
        <authorList>
            <person name="Reynolds N.K."/>
            <person name="Stajich J.E."/>
            <person name="Barry K."/>
            <person name="Grigoriev I.V."/>
            <person name="Crous P."/>
            <person name="Smith M.E."/>
        </authorList>
    </citation>
    <scope>NUCLEOTIDE SEQUENCE</scope>
    <source>
        <strain evidence="3">NBRC 100468</strain>
    </source>
</reference>